<name>A0A3S9N0N4_9FLAO</name>
<evidence type="ECO:0000313" key="1">
    <source>
        <dbReference type="EMBL" id="AZQ44873.1"/>
    </source>
</evidence>
<accession>A0A3S9N0N4</accession>
<dbReference type="AlphaFoldDB" id="A0A3S9N0N4"/>
<dbReference type="KEGG" id="noj:EJ995_11770"/>
<dbReference type="OrthoDB" id="1377129at2"/>
<proteinExistence type="predicted"/>
<reference evidence="1 2" key="1">
    <citation type="submission" date="2018-12" db="EMBL/GenBank/DDBJ databases">
        <title>Complete genome of Nonlabens sp. MJ115.</title>
        <authorList>
            <person name="Choi H.S."/>
            <person name="Jung J."/>
        </authorList>
    </citation>
    <scope>NUCLEOTIDE SEQUENCE [LARGE SCALE GENOMIC DNA]</scope>
    <source>
        <strain evidence="1 2">MJ115</strain>
    </source>
</reference>
<dbReference type="SUPFAM" id="SSF74653">
    <property type="entry name" value="TolA/TonB C-terminal domain"/>
    <property type="match status" value="1"/>
</dbReference>
<organism evidence="1 2">
    <name type="scientific">Nonlabens ponticola</name>
    <dbReference type="NCBI Taxonomy" id="2496866"/>
    <lineage>
        <taxon>Bacteria</taxon>
        <taxon>Pseudomonadati</taxon>
        <taxon>Bacteroidota</taxon>
        <taxon>Flavobacteriia</taxon>
        <taxon>Flavobacteriales</taxon>
        <taxon>Flavobacteriaceae</taxon>
        <taxon>Nonlabens</taxon>
    </lineage>
</organism>
<evidence type="ECO:0008006" key="3">
    <source>
        <dbReference type="Google" id="ProtNLM"/>
    </source>
</evidence>
<dbReference type="Proteomes" id="UP000279600">
    <property type="component" value="Chromosome"/>
</dbReference>
<protein>
    <recommendedName>
        <fullName evidence="3">TonB C-terminal domain-containing protein</fullName>
    </recommendedName>
</protein>
<keyword evidence="2" id="KW-1185">Reference proteome</keyword>
<gene>
    <name evidence="1" type="ORF">EJ995_11770</name>
</gene>
<sequence length="325" mass="37562">MKLKYSRVAFFTFVYLITFLWSNAQSFSGTIFSERNIIAKNDQVNIDSIQNSRLGSYSQYKITDGYYKSTYLDQDTIPTYSYTFFKEDFKMYDDQSNRDFITYRDARESISSPKLKIYRDSVKQILGYNCYKIVKYYDKFTVTSYVAPSLSVSFKSFKGHKLSGWYTTLKKTQGAMVLQSTTEYEDYIETSTATQVIEQQLSKRDFTLPDDKPIAHKFEQVSESPELLPITEAQKWLYLKLLEKSKAQLKSGESYKSVVSIMIDNSGDVVDMNKIELGKPALDDLAVEIMKKCKFKFKPAVKDGAPVNYFSYFPITFSSSNFSNN</sequence>
<evidence type="ECO:0000313" key="2">
    <source>
        <dbReference type="Proteomes" id="UP000279600"/>
    </source>
</evidence>
<dbReference type="EMBL" id="CP034549">
    <property type="protein sequence ID" value="AZQ44873.1"/>
    <property type="molecule type" value="Genomic_DNA"/>
</dbReference>
<dbReference type="Gene3D" id="3.30.1150.10">
    <property type="match status" value="1"/>
</dbReference>
<dbReference type="RefSeq" id="WP_126448588.1">
    <property type="nucleotide sequence ID" value="NZ_CP034549.1"/>
</dbReference>